<evidence type="ECO:0000313" key="3">
    <source>
        <dbReference type="Proteomes" id="UP000663881"/>
    </source>
</evidence>
<feature type="compositionally biased region" description="Acidic residues" evidence="1">
    <location>
        <begin position="12"/>
        <end position="25"/>
    </location>
</feature>
<protein>
    <submittedName>
        <fullName evidence="2">Uncharacterized protein</fullName>
    </submittedName>
</protein>
<evidence type="ECO:0000313" key="2">
    <source>
        <dbReference type="EMBL" id="CAF4417364.1"/>
    </source>
</evidence>
<feature type="region of interest" description="Disordered" evidence="1">
    <location>
        <begin position="1"/>
        <end position="45"/>
    </location>
</feature>
<evidence type="ECO:0000256" key="1">
    <source>
        <dbReference type="SAM" id="MobiDB-lite"/>
    </source>
</evidence>
<sequence length="45" mass="4996">MNCDAFDAASNIDDEVNHDETDGLEEPQQHLPTDFAFSSLSVEIQ</sequence>
<organism evidence="2 3">
    <name type="scientific">Adineta steineri</name>
    <dbReference type="NCBI Taxonomy" id="433720"/>
    <lineage>
        <taxon>Eukaryota</taxon>
        <taxon>Metazoa</taxon>
        <taxon>Spiralia</taxon>
        <taxon>Gnathifera</taxon>
        <taxon>Rotifera</taxon>
        <taxon>Eurotatoria</taxon>
        <taxon>Bdelloidea</taxon>
        <taxon>Adinetida</taxon>
        <taxon>Adinetidae</taxon>
        <taxon>Adineta</taxon>
    </lineage>
</organism>
<gene>
    <name evidence="2" type="ORF">OKA104_LOCUS52317</name>
</gene>
<dbReference type="AlphaFoldDB" id="A0A820Q524"/>
<name>A0A820Q524_9BILA</name>
<proteinExistence type="predicted"/>
<dbReference type="EMBL" id="CAJOAY010030141">
    <property type="protein sequence ID" value="CAF4417364.1"/>
    <property type="molecule type" value="Genomic_DNA"/>
</dbReference>
<feature type="compositionally biased region" description="Polar residues" evidence="1">
    <location>
        <begin position="36"/>
        <end position="45"/>
    </location>
</feature>
<comment type="caution">
    <text evidence="2">The sequence shown here is derived from an EMBL/GenBank/DDBJ whole genome shotgun (WGS) entry which is preliminary data.</text>
</comment>
<accession>A0A820Q524</accession>
<reference evidence="2" key="1">
    <citation type="submission" date="2021-02" db="EMBL/GenBank/DDBJ databases">
        <authorList>
            <person name="Nowell W R."/>
        </authorList>
    </citation>
    <scope>NUCLEOTIDE SEQUENCE</scope>
</reference>
<dbReference type="Proteomes" id="UP000663881">
    <property type="component" value="Unassembled WGS sequence"/>
</dbReference>
<feature type="non-terminal residue" evidence="2">
    <location>
        <position position="45"/>
    </location>
</feature>